<keyword evidence="3" id="KW-0833">Ubl conjugation pathway</keyword>
<sequence length="873" mass="97508">MGMGFRFQSVLSIPEFQTGNHHFKQADVCSLSPTDSLEVSSPQSSTPERNVISTVDKFEFNEVLARTSTHVNHAKRCPTSGRLGGAFEDVGLSTLPSGGLLSSVCDEDDSETQSSETPVYLMSDVDESCTSLSVASSISGDLLEAKGPLECSALEHCHSAYGEMDDDGKPVVFCPDFVTHGDAVFLESQISFCSNCISIECSEANGTGEKLILEYDIADVIRISCQWSRSVDVLLIKFWIRTDLGCKVDKFLASVTDMCWSEKGQVIKFLAKRYTDIWDTLPDNDYAFVDDIFRNRMSFSKQYFTEIAEPFEDVIYPKEMLMLRPNDQQGFINRAAAIPMLPKSSTGDKINKQFLVPVSKRMVDKLINHWEVSLEFGRFAAFPDNLQLFSAFLSGNPLSGYLQDKITPIERKRFYFFNSFFFRKLADLDKNPASISEGRAAFQRVRKWTRKVNIFEKDYLFIPVNFNLHWSLLVICHPGEITTFNGDAIKRSPRVPCILHMDSIKGSHSGLKNLIQSYLFEEWKGRNSELSGDISSQFSNLKFVCLELNADWFPPAEASFKRFYIRGLLYELLRDSTQERNPIGSCVDFPNSGDDVEQLQFLSTQDSPSKIINDQRDSFEETASIETGHPNCPIEVNGDGKAVLTELLESDAKEDCPSSLFCSTVDIVGSCEMPCISMEAKQESSNSLPTSTINLATQNERDETQKIAPLMLDACAIVPDTPDTICDEQLKQSARNSHECSGSELEVEMLSKDDPTDDRAKDAILLGTHEEETCLEGNNTSETVCIPATPSKLDYLDIVENADGDDCQEIVYVAKKEGINLDNIVAISVEMIGTQTKWPETSVPEQRVSKRCKVVGNYAGRRITRSSSRKLPP</sequence>
<evidence type="ECO:0000259" key="7">
    <source>
        <dbReference type="PROSITE" id="PS50600"/>
    </source>
</evidence>
<dbReference type="PANTHER" id="PTHR47764">
    <property type="entry name" value="UBIQUITIN-LIKE-SPECIFIC PROTEASE 2B-RELATED"/>
    <property type="match status" value="1"/>
</dbReference>
<organism evidence="8 9">
    <name type="scientific">Vanilla planifolia</name>
    <name type="common">Vanilla</name>
    <dbReference type="NCBI Taxonomy" id="51239"/>
    <lineage>
        <taxon>Eukaryota</taxon>
        <taxon>Viridiplantae</taxon>
        <taxon>Streptophyta</taxon>
        <taxon>Embryophyta</taxon>
        <taxon>Tracheophyta</taxon>
        <taxon>Spermatophyta</taxon>
        <taxon>Magnoliopsida</taxon>
        <taxon>Liliopsida</taxon>
        <taxon>Asparagales</taxon>
        <taxon>Orchidaceae</taxon>
        <taxon>Vanilloideae</taxon>
        <taxon>Vanilleae</taxon>
        <taxon>Vanilla</taxon>
    </lineage>
</organism>
<comment type="similarity">
    <text evidence="1">Belongs to the peptidase C48 family.</text>
</comment>
<feature type="domain" description="Ubiquitin-like protease family profile" evidence="7">
    <location>
        <begin position="356"/>
        <end position="863"/>
    </location>
</feature>
<comment type="caution">
    <text evidence="8">The sequence shown here is derived from an EMBL/GenBank/DDBJ whole genome shotgun (WGS) entry which is preliminary data.</text>
</comment>
<dbReference type="EMBL" id="JADCNL010000013">
    <property type="protein sequence ID" value="KAG0454920.1"/>
    <property type="molecule type" value="Genomic_DNA"/>
</dbReference>
<dbReference type="FunFam" id="3.30.310.130:FF:000006">
    <property type="entry name" value="Probable ubiquitin-like-specific protease 2B"/>
    <property type="match status" value="1"/>
</dbReference>
<keyword evidence="9" id="KW-1185">Reference proteome</keyword>
<comment type="function">
    <text evidence="5">Protease that catalyzes two essential functions in the SUMO pathway: processing of full-length SUMOs to their mature forms and deconjugation of SUMO from targeted proteins.</text>
</comment>
<evidence type="ECO:0000256" key="5">
    <source>
        <dbReference type="ARBA" id="ARBA00057729"/>
    </source>
</evidence>
<dbReference type="InterPro" id="IPR038765">
    <property type="entry name" value="Papain-like_cys_pep_sf"/>
</dbReference>
<feature type="compositionally biased region" description="Basic and acidic residues" evidence="6">
    <location>
        <begin position="749"/>
        <end position="758"/>
    </location>
</feature>
<evidence type="ECO:0000256" key="4">
    <source>
        <dbReference type="ARBA" id="ARBA00022801"/>
    </source>
</evidence>
<dbReference type="OrthoDB" id="446723at2759"/>
<evidence type="ECO:0000256" key="1">
    <source>
        <dbReference type="ARBA" id="ARBA00005234"/>
    </source>
</evidence>
<evidence type="ECO:0000256" key="6">
    <source>
        <dbReference type="SAM" id="MobiDB-lite"/>
    </source>
</evidence>
<dbReference type="Pfam" id="PF25352">
    <property type="entry name" value="PH_ULP"/>
    <property type="match status" value="1"/>
</dbReference>
<keyword evidence="4" id="KW-0378">Hydrolase</keyword>
<evidence type="ECO:0000256" key="3">
    <source>
        <dbReference type="ARBA" id="ARBA00022786"/>
    </source>
</evidence>
<dbReference type="GO" id="GO:0008234">
    <property type="term" value="F:cysteine-type peptidase activity"/>
    <property type="evidence" value="ECO:0007669"/>
    <property type="project" value="InterPro"/>
</dbReference>
<proteinExistence type="inferred from homology"/>
<name>A0A835PM19_VANPL</name>
<accession>A0A835PM19</accession>
<dbReference type="InterPro" id="IPR057375">
    <property type="entry name" value="ULP2A/B_PH"/>
</dbReference>
<evidence type="ECO:0000256" key="2">
    <source>
        <dbReference type="ARBA" id="ARBA00022670"/>
    </source>
</evidence>
<dbReference type="Pfam" id="PF02902">
    <property type="entry name" value="Peptidase_C48"/>
    <property type="match status" value="1"/>
</dbReference>
<evidence type="ECO:0000313" key="9">
    <source>
        <dbReference type="Proteomes" id="UP000636800"/>
    </source>
</evidence>
<dbReference type="SUPFAM" id="SSF54001">
    <property type="entry name" value="Cysteine proteinases"/>
    <property type="match status" value="1"/>
</dbReference>
<dbReference type="InterPro" id="IPR003653">
    <property type="entry name" value="Peptidase_C48_C"/>
</dbReference>
<dbReference type="AlphaFoldDB" id="A0A835PM19"/>
<dbReference type="Gene3D" id="3.30.310.130">
    <property type="entry name" value="Ubiquitin-related"/>
    <property type="match status" value="1"/>
</dbReference>
<dbReference type="PROSITE" id="PS50600">
    <property type="entry name" value="ULP_PROTEASE"/>
    <property type="match status" value="1"/>
</dbReference>
<protein>
    <recommendedName>
        <fullName evidence="7">Ubiquitin-like protease family profile domain-containing protein</fullName>
    </recommendedName>
</protein>
<evidence type="ECO:0000313" key="8">
    <source>
        <dbReference type="EMBL" id="KAG0454920.1"/>
    </source>
</evidence>
<dbReference type="PANTHER" id="PTHR47764:SF2">
    <property type="entry name" value="UBIQUITIN-LIKE PROTEASE FAMILY PROFILE DOMAIN-CONTAINING PROTEIN"/>
    <property type="match status" value="1"/>
</dbReference>
<keyword evidence="2" id="KW-0645">Protease</keyword>
<reference evidence="8 9" key="1">
    <citation type="journal article" date="2020" name="Nat. Food">
        <title>A phased Vanilla planifolia genome enables genetic improvement of flavour and production.</title>
        <authorList>
            <person name="Hasing T."/>
            <person name="Tang H."/>
            <person name="Brym M."/>
            <person name="Khazi F."/>
            <person name="Huang T."/>
            <person name="Chambers A.H."/>
        </authorList>
    </citation>
    <scope>NUCLEOTIDE SEQUENCE [LARGE SCALE GENOMIC DNA]</scope>
    <source>
        <tissue evidence="8">Leaf</tissue>
    </source>
</reference>
<dbReference type="GO" id="GO:0006508">
    <property type="term" value="P:proteolysis"/>
    <property type="evidence" value="ECO:0007669"/>
    <property type="project" value="UniProtKB-KW"/>
</dbReference>
<dbReference type="Proteomes" id="UP000636800">
    <property type="component" value="Chromosome 13"/>
</dbReference>
<gene>
    <name evidence="8" type="ORF">HPP92_024212</name>
</gene>
<feature type="region of interest" description="Disordered" evidence="6">
    <location>
        <begin position="737"/>
        <end position="758"/>
    </location>
</feature>